<dbReference type="InterPro" id="IPR001460">
    <property type="entry name" value="PCN-bd_Tpept"/>
</dbReference>
<dbReference type="GO" id="GO:0005886">
    <property type="term" value="C:plasma membrane"/>
    <property type="evidence" value="ECO:0007669"/>
    <property type="project" value="TreeGrafter"/>
</dbReference>
<dbReference type="Gene3D" id="3.40.710.10">
    <property type="entry name" value="DD-peptidase/beta-lactamase superfamily"/>
    <property type="match status" value="1"/>
</dbReference>
<evidence type="ECO:0000259" key="5">
    <source>
        <dbReference type="PROSITE" id="PS51178"/>
    </source>
</evidence>
<evidence type="ECO:0000256" key="3">
    <source>
        <dbReference type="ARBA" id="ARBA00023136"/>
    </source>
</evidence>
<dbReference type="EMBL" id="FNYK01000007">
    <property type="protein sequence ID" value="SEI51385.1"/>
    <property type="molecule type" value="Genomic_DNA"/>
</dbReference>
<evidence type="ECO:0000256" key="2">
    <source>
        <dbReference type="ARBA" id="ARBA00007171"/>
    </source>
</evidence>
<dbReference type="STRING" id="322505.SAMN04487836_102102"/>
<evidence type="ECO:0000313" key="7">
    <source>
        <dbReference type="Proteomes" id="UP000183028"/>
    </source>
</evidence>
<dbReference type="SUPFAM" id="SSF56519">
    <property type="entry name" value="Penicillin binding protein dimerisation domain"/>
    <property type="match status" value="1"/>
</dbReference>
<dbReference type="SUPFAM" id="SSF54184">
    <property type="entry name" value="Penicillin-binding protein 2x (pbp-2x), c-terminal domain"/>
    <property type="match status" value="2"/>
</dbReference>
<dbReference type="GO" id="GO:0071555">
    <property type="term" value="P:cell wall organization"/>
    <property type="evidence" value="ECO:0007669"/>
    <property type="project" value="TreeGrafter"/>
</dbReference>
<sequence>MKKSKFKYAKMIYYLFAFIVLLLAFNIVYLTVTGKTLVSQAHIRDFAKARGGSQTTKIIQARRGTIYTSDKKVIATDVKKYNLVAILSTKHLTAKKEPAYVQDKEKTARVLAKYLGTSYDYIYNKLKKTSYQVEFGNVGKNVSALTKKQIDAQNLTGLEWTEVTSRNYEFGDFASYEVGYAGLKDANDPYTIVGQMGIEKTYNSWLSGKNGKTVYLADANKNQLPGDPLLTTKAIDGNDVYMTINSSLQTQLDSAMKEFSENVKSSASACAIMDAKTGRILAISNYPSFDPNKRNFTSYEDKFMNMAIEPGSVFKSFVYANALSDGKLNLKETYVSGHFNFKSANKLVATIHDHNKVGWGTITYEQGLYHSSNTAICHILLEKSDMQSLIQDYSDLGFFKASKIDGLVSGSGVRGFDGKSKSLSYVTTGFGQGSSVTALQLLRAYSVFANKGRTVEPYIVDKVVNPDTNKTLYKGKTTTSKQIFTDNAIDQMRSLLSGIVNSGEGTGTPYKSDEVEIIGKTGTGQIAVKGGYSADFHTHLFAGLAPYDDPRVEIIIWWQNDASGTDEAGQIVKDMMKSSLNVVAGNKKTIQSTTYKLKSYINQSTNFVSQELGKHSVTPIIIGDGTSVIGQYPASGNEVASSTHVMLRTDGANITMPSMLNWSRKDAEAFGELSNTKIEIEGVGTVYQQDVNKGTKLTPGMTIKLHAK</sequence>
<dbReference type="RefSeq" id="WP_074731339.1">
    <property type="nucleotide sequence ID" value="NZ_FNYK01000007.1"/>
</dbReference>
<evidence type="ECO:0000313" key="6">
    <source>
        <dbReference type="EMBL" id="SEI51385.1"/>
    </source>
</evidence>
<keyword evidence="4" id="KW-1133">Transmembrane helix</keyword>
<feature type="transmembrane region" description="Helical" evidence="4">
    <location>
        <begin position="12"/>
        <end position="32"/>
    </location>
</feature>
<gene>
    <name evidence="6" type="ORF">SAMN04487834_100736</name>
</gene>
<dbReference type="SUPFAM" id="SSF56601">
    <property type="entry name" value="beta-lactamase/transpeptidase-like"/>
    <property type="match status" value="1"/>
</dbReference>
<dbReference type="Gene3D" id="3.90.1310.10">
    <property type="entry name" value="Penicillin-binding protein 2a (Domain 2)"/>
    <property type="match status" value="1"/>
</dbReference>
<protein>
    <submittedName>
        <fullName evidence="6">Penicillin-binding protein 2B</fullName>
    </submittedName>
</protein>
<evidence type="ECO:0000256" key="4">
    <source>
        <dbReference type="SAM" id="Phobius"/>
    </source>
</evidence>
<dbReference type="eggNOG" id="COG0768">
    <property type="taxonomic scope" value="Bacteria"/>
</dbReference>
<keyword evidence="4" id="KW-0812">Transmembrane</keyword>
<dbReference type="InterPro" id="IPR005311">
    <property type="entry name" value="PBP_dimer"/>
</dbReference>
<dbReference type="Pfam" id="PF03793">
    <property type="entry name" value="PASTA"/>
    <property type="match status" value="1"/>
</dbReference>
<evidence type="ECO:0000256" key="1">
    <source>
        <dbReference type="ARBA" id="ARBA00004370"/>
    </source>
</evidence>
<keyword evidence="3 4" id="KW-0472">Membrane</keyword>
<dbReference type="SMART" id="SM00740">
    <property type="entry name" value="PASTA"/>
    <property type="match status" value="2"/>
</dbReference>
<reference evidence="7" key="1">
    <citation type="submission" date="2016-10" db="EMBL/GenBank/DDBJ databases">
        <authorList>
            <person name="Varghese N."/>
        </authorList>
    </citation>
    <scope>NUCLEOTIDE SEQUENCE [LARGE SCALE GENOMIC DNA]</scope>
    <source>
        <strain evidence="7">DSM 20406</strain>
    </source>
</reference>
<dbReference type="OrthoDB" id="9804124at2"/>
<dbReference type="Proteomes" id="UP000183028">
    <property type="component" value="Unassembled WGS sequence"/>
</dbReference>
<dbReference type="CDD" id="cd06575">
    <property type="entry name" value="PASTA_Pbp2x-like_2"/>
    <property type="match status" value="1"/>
</dbReference>
<dbReference type="Gene3D" id="2.20.70.70">
    <property type="match status" value="1"/>
</dbReference>
<organism evidence="6 7">
    <name type="scientific">Sharpea azabuensis</name>
    <dbReference type="NCBI Taxonomy" id="322505"/>
    <lineage>
        <taxon>Bacteria</taxon>
        <taxon>Bacillati</taxon>
        <taxon>Bacillota</taxon>
        <taxon>Erysipelotrichia</taxon>
        <taxon>Erysipelotrichales</taxon>
        <taxon>Coprobacillaceae</taxon>
        <taxon>Sharpea</taxon>
    </lineage>
</organism>
<dbReference type="CDD" id="cd06576">
    <property type="entry name" value="PASTA_Pbp2x-like_1"/>
    <property type="match status" value="1"/>
</dbReference>
<dbReference type="InterPro" id="IPR012338">
    <property type="entry name" value="Beta-lactam/transpept-like"/>
</dbReference>
<dbReference type="PANTHER" id="PTHR30627">
    <property type="entry name" value="PEPTIDOGLYCAN D,D-TRANSPEPTIDASE"/>
    <property type="match status" value="1"/>
</dbReference>
<dbReference type="Pfam" id="PF03717">
    <property type="entry name" value="PBP_dimer"/>
    <property type="match status" value="1"/>
</dbReference>
<dbReference type="InterPro" id="IPR005543">
    <property type="entry name" value="PASTA_dom"/>
</dbReference>
<comment type="similarity">
    <text evidence="2">Belongs to the transpeptidase family.</text>
</comment>
<dbReference type="Gene3D" id="3.30.70.2110">
    <property type="match status" value="1"/>
</dbReference>
<feature type="domain" description="PASTA" evidence="5">
    <location>
        <begin position="650"/>
        <end position="708"/>
    </location>
</feature>
<dbReference type="GO" id="GO:0008658">
    <property type="term" value="F:penicillin binding"/>
    <property type="evidence" value="ECO:0007669"/>
    <property type="project" value="InterPro"/>
</dbReference>
<dbReference type="InterPro" id="IPR036138">
    <property type="entry name" value="PBP_dimer_sf"/>
</dbReference>
<dbReference type="Pfam" id="PF00905">
    <property type="entry name" value="Transpeptidase"/>
    <property type="match status" value="1"/>
</dbReference>
<comment type="subcellular location">
    <subcellularLocation>
        <location evidence="1">Membrane</location>
    </subcellularLocation>
</comment>
<proteinExistence type="inferred from homology"/>
<keyword evidence="7" id="KW-1185">Reference proteome</keyword>
<dbReference type="AlphaFoldDB" id="A0A1H6RIG9"/>
<dbReference type="PANTHER" id="PTHR30627:SF26">
    <property type="entry name" value="PENICILLIN-BINDING PROTEIN 2B"/>
    <property type="match status" value="1"/>
</dbReference>
<dbReference type="PROSITE" id="PS51178">
    <property type="entry name" value="PASTA"/>
    <property type="match status" value="1"/>
</dbReference>
<name>A0A1H6RIG9_9FIRM</name>
<accession>A0A1H6RIG9</accession>
<dbReference type="InterPro" id="IPR050515">
    <property type="entry name" value="Beta-lactam/transpept"/>
</dbReference>